<dbReference type="STRING" id="1436961.SAMN05421739_102470"/>
<name>A0A1I2RP21_9BACT</name>
<dbReference type="Gene3D" id="2.40.160.50">
    <property type="entry name" value="membrane protein fhac: a member of the omp85/tpsb transporter family"/>
    <property type="match status" value="1"/>
</dbReference>
<dbReference type="Pfam" id="PF01103">
    <property type="entry name" value="Omp85"/>
    <property type="match status" value="1"/>
</dbReference>
<dbReference type="GO" id="GO:0098046">
    <property type="term" value="C:type V protein secretion system complex"/>
    <property type="evidence" value="ECO:0007669"/>
    <property type="project" value="TreeGrafter"/>
</dbReference>
<dbReference type="GO" id="GO:0019867">
    <property type="term" value="C:outer membrane"/>
    <property type="evidence" value="ECO:0007669"/>
    <property type="project" value="InterPro"/>
</dbReference>
<feature type="domain" description="Bacterial surface antigen (D15)" evidence="4">
    <location>
        <begin position="693"/>
        <end position="840"/>
    </location>
</feature>
<protein>
    <submittedName>
        <fullName evidence="5">Surface antigen</fullName>
    </submittedName>
</protein>
<accession>A0A1I2RP21</accession>
<evidence type="ECO:0000256" key="2">
    <source>
        <dbReference type="ARBA" id="ARBA00023136"/>
    </source>
</evidence>
<dbReference type="Proteomes" id="UP000198724">
    <property type="component" value="Unassembled WGS sequence"/>
</dbReference>
<keyword evidence="3" id="KW-0732">Signal</keyword>
<reference evidence="6" key="1">
    <citation type="submission" date="2016-10" db="EMBL/GenBank/DDBJ databases">
        <authorList>
            <person name="Varghese N."/>
            <person name="Submissions S."/>
        </authorList>
    </citation>
    <scope>NUCLEOTIDE SEQUENCE [LARGE SCALE GENOMIC DNA]</scope>
    <source>
        <strain evidence="6">LP51</strain>
    </source>
</reference>
<evidence type="ECO:0000313" key="5">
    <source>
        <dbReference type="EMBL" id="SFG42258.1"/>
    </source>
</evidence>
<sequence length="874" mass="99646">MCNHTLLMTSSRTKYKKYNIKTLLSVLFLACCYNATAQTIAPQQDSIIIAIAPDYNDVSKSHRFWFGDNYRELWATPVKMRVLRLDEEQGGLTVLKRGGGQQTKSLRLQDATGKEWVLRTVQKDPEKALPENLRATVAKDIVQDQISASHPFGALVVPPLAEALNVLHTNPEIVYLPDHPALPDSVAAYANAVYLFEEREPIRHGVDTDNTEKVLEKLKEDNDDRVNQHAVLRARLLDIVVGDWDRHEDQWRWRDLEDETGKLYDPIPRDRDQIFFKNEGVIPKIGSRKWIMPKFQGFDPEIRSIEGFNFNARYFDRMFMNQLSEEDWRREVQYVQQQLTDEVIEQAMRRMPAPIYEQSGPELASILKARRDNLMEQAMVYYRFLSKAVDVPGSDKHEEFVLNYLPNGDIHLQVYKIKKERDRDRLLMERTFSPAITNELRLYGRGGEDIFNVQGSGKSSIKVRMIGGDGVDAFKAADDFRNKGKLLIYDRADEENLIPDKGMAKIRTSTDTIVNNYDPRSFKYNVLMPLGTVGYNLDDGVLLGLGFKYTKHGFRKEPYAAQHKLMVGHALATNAFFGNYEGDFPRLIGKFDLGVELDARAPNNVSNFFGVGNNTEFIDTGSKPIRYYRTRYDFIEGQAVLRRQLSQRFQVYAGVTGQFFSMQPGDNEGRFINLYQAENPEENLFKSKYYGGFVGGFTLDTRNDAIQPSSGIYWSTRLRGLAQLNDEQEEYGQLQSELGVYFRLSERLVVANRIGGGTTYGDPAFFQLLYLGGTNNLRGYRNYRFAGDQMAFHNLELRLKLFDFTSFLFPGTFGLIGFNDVGRVWSDNGDDGGGLHHGYGGGIYVLPAQLILLHGVVGVSEDGVLPYFSVGFRF</sequence>
<evidence type="ECO:0000313" key="6">
    <source>
        <dbReference type="Proteomes" id="UP000198724"/>
    </source>
</evidence>
<dbReference type="PANTHER" id="PTHR34597">
    <property type="entry name" value="SLR1661 PROTEIN"/>
    <property type="match status" value="1"/>
</dbReference>
<gene>
    <name evidence="5" type="ORF">SAMN05421739_102470</name>
</gene>
<organism evidence="5 6">
    <name type="scientific">Pontibacter chinhatensis</name>
    <dbReference type="NCBI Taxonomy" id="1436961"/>
    <lineage>
        <taxon>Bacteria</taxon>
        <taxon>Pseudomonadati</taxon>
        <taxon>Bacteroidota</taxon>
        <taxon>Cytophagia</taxon>
        <taxon>Cytophagales</taxon>
        <taxon>Hymenobacteraceae</taxon>
        <taxon>Pontibacter</taxon>
    </lineage>
</organism>
<dbReference type="InterPro" id="IPR051544">
    <property type="entry name" value="TPS_OM_transporter"/>
</dbReference>
<dbReference type="EMBL" id="FOOT01000002">
    <property type="protein sequence ID" value="SFG42258.1"/>
    <property type="molecule type" value="Genomic_DNA"/>
</dbReference>
<keyword evidence="6" id="KW-1185">Reference proteome</keyword>
<dbReference type="PANTHER" id="PTHR34597:SF3">
    <property type="entry name" value="OUTER MEMBRANE TRANSPORTER CDIB"/>
    <property type="match status" value="1"/>
</dbReference>
<dbReference type="GO" id="GO:0008320">
    <property type="term" value="F:protein transmembrane transporter activity"/>
    <property type="evidence" value="ECO:0007669"/>
    <property type="project" value="TreeGrafter"/>
</dbReference>
<keyword evidence="2" id="KW-0472">Membrane</keyword>
<evidence type="ECO:0000256" key="1">
    <source>
        <dbReference type="ARBA" id="ARBA00004370"/>
    </source>
</evidence>
<comment type="subcellular location">
    <subcellularLocation>
        <location evidence="1">Membrane</location>
    </subcellularLocation>
</comment>
<feature type="chain" id="PRO_5011612426" evidence="3">
    <location>
        <begin position="38"/>
        <end position="874"/>
    </location>
</feature>
<evidence type="ECO:0000259" key="4">
    <source>
        <dbReference type="Pfam" id="PF01103"/>
    </source>
</evidence>
<dbReference type="InterPro" id="IPR000184">
    <property type="entry name" value="Bac_surfAg_D15"/>
</dbReference>
<dbReference type="AlphaFoldDB" id="A0A1I2RP21"/>
<proteinExistence type="predicted"/>
<feature type="signal peptide" evidence="3">
    <location>
        <begin position="1"/>
        <end position="37"/>
    </location>
</feature>
<dbReference type="GO" id="GO:0046819">
    <property type="term" value="P:protein secretion by the type V secretion system"/>
    <property type="evidence" value="ECO:0007669"/>
    <property type="project" value="TreeGrafter"/>
</dbReference>
<evidence type="ECO:0000256" key="3">
    <source>
        <dbReference type="SAM" id="SignalP"/>
    </source>
</evidence>